<comment type="caution">
    <text evidence="7">The sequence shown here is derived from an EMBL/GenBank/DDBJ whole genome shotgun (WGS) entry which is preliminary data.</text>
</comment>
<evidence type="ECO:0000256" key="1">
    <source>
        <dbReference type="ARBA" id="ARBA00004613"/>
    </source>
</evidence>
<keyword evidence="8" id="KW-1185">Reference proteome</keyword>
<dbReference type="GO" id="GO:0005576">
    <property type="term" value="C:extracellular region"/>
    <property type="evidence" value="ECO:0007669"/>
    <property type="project" value="UniProtKB-SubCell"/>
</dbReference>
<sequence length="144" mass="16468">MGPPFSKLIVSSFTILLVVAYNVSVSSCNATTTSLTPRVHVRVVNDLGDGLDLTIHCKSKDNDLGKQIVSFQEHYDFEFHMNVFGTTQFFCGMAWTGSFQWFDIYIQRRDEKICGEECVWSIRKTGPCVLNYNTLEDKCFEWNS</sequence>
<keyword evidence="3 6" id="KW-0713">Self-incompatibility</keyword>
<dbReference type="InterPro" id="IPR010264">
    <property type="entry name" value="Self-incomp_S1"/>
</dbReference>
<dbReference type="Pfam" id="PF05938">
    <property type="entry name" value="Self-incomp_S1"/>
    <property type="match status" value="1"/>
</dbReference>
<reference evidence="7" key="1">
    <citation type="journal article" date="2023" name="Plant J.">
        <title>Genome sequences and population genomics provide insights into the demographic history, inbreeding, and mutation load of two 'living fossil' tree species of Dipteronia.</title>
        <authorList>
            <person name="Feng Y."/>
            <person name="Comes H.P."/>
            <person name="Chen J."/>
            <person name="Zhu S."/>
            <person name="Lu R."/>
            <person name="Zhang X."/>
            <person name="Li P."/>
            <person name="Qiu J."/>
            <person name="Olsen K.M."/>
            <person name="Qiu Y."/>
        </authorList>
    </citation>
    <scope>NUCLEOTIDE SEQUENCE</scope>
    <source>
        <strain evidence="7">NBL</strain>
    </source>
</reference>
<feature type="signal peptide" evidence="6">
    <location>
        <begin position="1"/>
        <end position="20"/>
    </location>
</feature>
<protein>
    <recommendedName>
        <fullName evidence="6">S-protein homolog</fullName>
    </recommendedName>
</protein>
<dbReference type="PROSITE" id="PS51257">
    <property type="entry name" value="PROKAR_LIPOPROTEIN"/>
    <property type="match status" value="1"/>
</dbReference>
<feature type="chain" id="PRO_5041781873" description="S-protein homolog" evidence="6">
    <location>
        <begin position="21"/>
        <end position="144"/>
    </location>
</feature>
<dbReference type="Proteomes" id="UP001281410">
    <property type="component" value="Unassembled WGS sequence"/>
</dbReference>
<dbReference type="EMBL" id="JANJYJ010000002">
    <property type="protein sequence ID" value="KAK3227681.1"/>
    <property type="molecule type" value="Genomic_DNA"/>
</dbReference>
<dbReference type="GO" id="GO:0060320">
    <property type="term" value="P:rejection of self pollen"/>
    <property type="evidence" value="ECO:0007669"/>
    <property type="project" value="UniProtKB-KW"/>
</dbReference>
<evidence type="ECO:0000256" key="6">
    <source>
        <dbReference type="RuleBase" id="RU367044"/>
    </source>
</evidence>
<comment type="subcellular location">
    <subcellularLocation>
        <location evidence="1 6">Secreted</location>
    </subcellularLocation>
</comment>
<evidence type="ECO:0000256" key="4">
    <source>
        <dbReference type="ARBA" id="ARBA00022525"/>
    </source>
</evidence>
<evidence type="ECO:0000256" key="5">
    <source>
        <dbReference type="ARBA" id="ARBA00022729"/>
    </source>
</evidence>
<name>A0AAE0B0D2_9ROSI</name>
<keyword evidence="5 6" id="KW-0732">Signal</keyword>
<dbReference type="PANTHER" id="PTHR31232">
    <property type="match status" value="1"/>
</dbReference>
<evidence type="ECO:0000313" key="7">
    <source>
        <dbReference type="EMBL" id="KAK3227681.1"/>
    </source>
</evidence>
<dbReference type="PANTHER" id="PTHR31232:SF171">
    <property type="entry name" value="S-PROTEIN HOMOLOG"/>
    <property type="match status" value="1"/>
</dbReference>
<accession>A0AAE0B0D2</accession>
<comment type="similarity">
    <text evidence="2 6">Belongs to the plant self-incompatibility (S1) protein family.</text>
</comment>
<evidence type="ECO:0000313" key="8">
    <source>
        <dbReference type="Proteomes" id="UP001281410"/>
    </source>
</evidence>
<proteinExistence type="inferred from homology"/>
<keyword evidence="4 6" id="KW-0964">Secreted</keyword>
<evidence type="ECO:0000256" key="2">
    <source>
        <dbReference type="ARBA" id="ARBA00005581"/>
    </source>
</evidence>
<dbReference type="AlphaFoldDB" id="A0AAE0B0D2"/>
<evidence type="ECO:0000256" key="3">
    <source>
        <dbReference type="ARBA" id="ARBA00022471"/>
    </source>
</evidence>
<gene>
    <name evidence="7" type="ORF">Dsin_007543</name>
</gene>
<organism evidence="7 8">
    <name type="scientific">Dipteronia sinensis</name>
    <dbReference type="NCBI Taxonomy" id="43782"/>
    <lineage>
        <taxon>Eukaryota</taxon>
        <taxon>Viridiplantae</taxon>
        <taxon>Streptophyta</taxon>
        <taxon>Embryophyta</taxon>
        <taxon>Tracheophyta</taxon>
        <taxon>Spermatophyta</taxon>
        <taxon>Magnoliopsida</taxon>
        <taxon>eudicotyledons</taxon>
        <taxon>Gunneridae</taxon>
        <taxon>Pentapetalae</taxon>
        <taxon>rosids</taxon>
        <taxon>malvids</taxon>
        <taxon>Sapindales</taxon>
        <taxon>Sapindaceae</taxon>
        <taxon>Hippocastanoideae</taxon>
        <taxon>Acereae</taxon>
        <taxon>Dipteronia</taxon>
    </lineage>
</organism>